<evidence type="ECO:0000256" key="8">
    <source>
        <dbReference type="ARBA" id="ARBA00022917"/>
    </source>
</evidence>
<dbReference type="PANTHER" id="PTHR43707">
    <property type="entry name" value="HISTIDYL-TRNA SYNTHETASE"/>
    <property type="match status" value="1"/>
</dbReference>
<dbReference type="InParanoid" id="M1ZDR5"/>
<evidence type="ECO:0000256" key="6">
    <source>
        <dbReference type="ARBA" id="ARBA00022741"/>
    </source>
</evidence>
<dbReference type="Pfam" id="PF13393">
    <property type="entry name" value="tRNA-synt_His"/>
    <property type="match status" value="1"/>
</dbReference>
<dbReference type="HOGENOM" id="CLU_025113_1_1_0"/>
<evidence type="ECO:0000256" key="12">
    <source>
        <dbReference type="PIRSR" id="PIRSR001549-1"/>
    </source>
</evidence>
<sequence>MKIQSIRGVKDILPGEIEKWHKVEAAARRVLAPYGFQEIRLPIFESTSLFKRSIGETTDIVEKEMYTFTDRGGDEITLRPEGTASVVRSYIQHKMHGQAQLVKLYYMGPMFRYERPQAGRFRQFYQIGAEALGSASPLVDAEVMTMLIALFRDLGLNGVELQINSLGCPECRPPYRELLKDAIRKHLDELCSNCTSRYERNPLRVLDCKVERDREIALTLPRISDHLCEGCRENFAAVQEALTSMDTPFTLNTQLVRGLDYYTRTTFEVVGTEGLGSQNAICGGGRYDTLVEEFDGPPTPCFGFAVGVERLIATLPESTWQDIAKKPDLFAVLMGEKAKRRGQALIQTLRAAGWYVELDYEGGSMKSQMRKANRQECRFVLIIGDNEIESGTYFLKNMTDGQQVSIDSDQCIEMIETHLKTP</sequence>
<dbReference type="InterPro" id="IPR045864">
    <property type="entry name" value="aa-tRNA-synth_II/BPL/LPL"/>
</dbReference>
<dbReference type="GO" id="GO:0004821">
    <property type="term" value="F:histidine-tRNA ligase activity"/>
    <property type="evidence" value="ECO:0007669"/>
    <property type="project" value="UniProtKB-UniRule"/>
</dbReference>
<feature type="domain" description="Aminoacyl-transfer RNA synthetases class-II family profile" evidence="13">
    <location>
        <begin position="1"/>
        <end position="327"/>
    </location>
</feature>
<evidence type="ECO:0000256" key="11">
    <source>
        <dbReference type="HAMAP-Rule" id="MF_00127"/>
    </source>
</evidence>
<organism evidence="14 15">
    <name type="scientific">Nitrospina gracilis (strain 3/211)</name>
    <dbReference type="NCBI Taxonomy" id="1266370"/>
    <lineage>
        <taxon>Bacteria</taxon>
        <taxon>Pseudomonadati</taxon>
        <taxon>Nitrospinota/Tectimicrobiota group</taxon>
        <taxon>Nitrospinota</taxon>
        <taxon>Nitrospinia</taxon>
        <taxon>Nitrospinales</taxon>
        <taxon>Nitrospinaceae</taxon>
        <taxon>Nitrospina</taxon>
    </lineage>
</organism>
<evidence type="ECO:0000313" key="14">
    <source>
        <dbReference type="EMBL" id="CCQ91640.1"/>
    </source>
</evidence>
<evidence type="ECO:0000256" key="5">
    <source>
        <dbReference type="ARBA" id="ARBA00022598"/>
    </source>
</evidence>
<dbReference type="RefSeq" id="WP_005010581.1">
    <property type="nucleotide sequence ID" value="NZ_HG422173.1"/>
</dbReference>
<dbReference type="PANTHER" id="PTHR43707:SF1">
    <property type="entry name" value="HISTIDINE--TRNA LIGASE, MITOCHONDRIAL-RELATED"/>
    <property type="match status" value="1"/>
</dbReference>
<dbReference type="EC" id="6.1.1.21" evidence="11"/>
<dbReference type="Pfam" id="PF03129">
    <property type="entry name" value="HGTP_anticodon"/>
    <property type="match status" value="1"/>
</dbReference>
<dbReference type="InterPro" id="IPR004516">
    <property type="entry name" value="HisRS/HisZ"/>
</dbReference>
<comment type="similarity">
    <text evidence="2 11">Belongs to the class-II aminoacyl-tRNA synthetase family.</text>
</comment>
<evidence type="ECO:0000256" key="10">
    <source>
        <dbReference type="ARBA" id="ARBA00047639"/>
    </source>
</evidence>
<dbReference type="STRING" id="1266370.NITGR_740032"/>
<dbReference type="GO" id="GO:0006427">
    <property type="term" value="P:histidyl-tRNA aminoacylation"/>
    <property type="evidence" value="ECO:0007669"/>
    <property type="project" value="UniProtKB-UniRule"/>
</dbReference>
<reference evidence="14 15" key="1">
    <citation type="journal article" date="2013" name="Front. Microbiol.">
        <title>The genome of Nitrospina gracilis illuminates the metabolism and evolution of the major marine nitrite oxidizer.</title>
        <authorList>
            <person name="Luecker S."/>
            <person name="Nowka B."/>
            <person name="Rattei T."/>
            <person name="Spieck E."/>
            <person name="and Daims H."/>
        </authorList>
    </citation>
    <scope>NUCLEOTIDE SEQUENCE [LARGE SCALE GENOMIC DNA]</scope>
    <source>
        <strain evidence="14 15">3/211</strain>
    </source>
</reference>
<evidence type="ECO:0000256" key="7">
    <source>
        <dbReference type="ARBA" id="ARBA00022840"/>
    </source>
</evidence>
<evidence type="ECO:0000256" key="9">
    <source>
        <dbReference type="ARBA" id="ARBA00023146"/>
    </source>
</evidence>
<feature type="binding site" evidence="12">
    <location>
        <position position="257"/>
    </location>
    <ligand>
        <name>L-histidine</name>
        <dbReference type="ChEBI" id="CHEBI:57595"/>
    </ligand>
</feature>
<dbReference type="GO" id="GO:0005524">
    <property type="term" value="F:ATP binding"/>
    <property type="evidence" value="ECO:0007669"/>
    <property type="project" value="UniProtKB-UniRule"/>
</dbReference>
<keyword evidence="6 11" id="KW-0547">Nucleotide-binding</keyword>
<name>M1ZDR5_NITG3</name>
<keyword evidence="9 11" id="KW-0030">Aminoacyl-tRNA synthetase</keyword>
<accession>M1ZDR5</accession>
<dbReference type="InterPro" id="IPR004154">
    <property type="entry name" value="Anticodon-bd"/>
</dbReference>
<dbReference type="InterPro" id="IPR036621">
    <property type="entry name" value="Anticodon-bd_dom_sf"/>
</dbReference>
<feature type="binding site" evidence="12">
    <location>
        <begin position="81"/>
        <end position="83"/>
    </location>
    <ligand>
        <name>L-histidine</name>
        <dbReference type="ChEBI" id="CHEBI:57595"/>
    </ligand>
</feature>
<dbReference type="GO" id="GO:0005737">
    <property type="term" value="C:cytoplasm"/>
    <property type="evidence" value="ECO:0007669"/>
    <property type="project" value="UniProtKB-SubCell"/>
</dbReference>
<dbReference type="PROSITE" id="PS50862">
    <property type="entry name" value="AA_TRNA_LIGASE_II"/>
    <property type="match status" value="1"/>
</dbReference>
<proteinExistence type="inferred from homology"/>
<dbReference type="InterPro" id="IPR006195">
    <property type="entry name" value="aa-tRNA-synth_II"/>
</dbReference>
<dbReference type="FunFam" id="3.30.930.10:FF:000005">
    <property type="entry name" value="Histidine--tRNA ligase"/>
    <property type="match status" value="1"/>
</dbReference>
<dbReference type="CDD" id="cd00773">
    <property type="entry name" value="HisRS-like_core"/>
    <property type="match status" value="1"/>
</dbReference>
<keyword evidence="8 11" id="KW-0648">Protein biosynthesis</keyword>
<feature type="binding site" evidence="12">
    <location>
        <position position="126"/>
    </location>
    <ligand>
        <name>L-histidine</name>
        <dbReference type="ChEBI" id="CHEBI:57595"/>
    </ligand>
</feature>
<dbReference type="Gene3D" id="3.30.930.10">
    <property type="entry name" value="Bira Bifunctional Protein, Domain 2"/>
    <property type="match status" value="1"/>
</dbReference>
<feature type="binding site" evidence="12">
    <location>
        <position position="130"/>
    </location>
    <ligand>
        <name>L-histidine</name>
        <dbReference type="ChEBI" id="CHEBI:57595"/>
    </ligand>
</feature>
<keyword evidence="4 11" id="KW-0963">Cytoplasm</keyword>
<evidence type="ECO:0000259" key="13">
    <source>
        <dbReference type="PROSITE" id="PS50862"/>
    </source>
</evidence>
<evidence type="ECO:0000256" key="1">
    <source>
        <dbReference type="ARBA" id="ARBA00004496"/>
    </source>
</evidence>
<dbReference type="NCBIfam" id="TIGR00442">
    <property type="entry name" value="hisS"/>
    <property type="match status" value="1"/>
</dbReference>
<dbReference type="SUPFAM" id="SSF55681">
    <property type="entry name" value="Class II aaRS and biotin synthetases"/>
    <property type="match status" value="1"/>
</dbReference>
<feature type="binding site" evidence="12">
    <location>
        <begin position="261"/>
        <end position="262"/>
    </location>
    <ligand>
        <name>L-histidine</name>
        <dbReference type="ChEBI" id="CHEBI:57595"/>
    </ligand>
</feature>
<protein>
    <recommendedName>
        <fullName evidence="11">Histidine--tRNA ligase</fullName>
        <ecNumber evidence="11">6.1.1.21</ecNumber>
    </recommendedName>
    <alternativeName>
        <fullName evidence="11">Histidyl-tRNA synthetase</fullName>
        <shortName evidence="11">HisRS</shortName>
    </alternativeName>
</protein>
<dbReference type="OrthoDB" id="9800814at2"/>
<comment type="subcellular location">
    <subcellularLocation>
        <location evidence="1 11">Cytoplasm</location>
    </subcellularLocation>
</comment>
<evidence type="ECO:0000256" key="4">
    <source>
        <dbReference type="ARBA" id="ARBA00022490"/>
    </source>
</evidence>
<dbReference type="InterPro" id="IPR033656">
    <property type="entry name" value="HisRS_anticodon"/>
</dbReference>
<evidence type="ECO:0000256" key="2">
    <source>
        <dbReference type="ARBA" id="ARBA00008226"/>
    </source>
</evidence>
<keyword evidence="15" id="KW-1185">Reference proteome</keyword>
<comment type="subunit">
    <text evidence="3 11">Homodimer.</text>
</comment>
<dbReference type="HAMAP" id="MF_00127">
    <property type="entry name" value="His_tRNA_synth"/>
    <property type="match status" value="1"/>
</dbReference>
<dbReference type="FunCoup" id="M1ZDR5">
    <property type="interactions" value="474"/>
</dbReference>
<dbReference type="Proteomes" id="UP000011704">
    <property type="component" value="Unassembled WGS sequence"/>
</dbReference>
<dbReference type="InterPro" id="IPR041715">
    <property type="entry name" value="HisRS-like_core"/>
</dbReference>
<comment type="caution">
    <text evidence="14">The sequence shown here is derived from an EMBL/GenBank/DDBJ whole genome shotgun (WGS) entry which is preliminary data.</text>
</comment>
<dbReference type="AlphaFoldDB" id="M1ZDR5"/>
<dbReference type="InterPro" id="IPR015807">
    <property type="entry name" value="His-tRNA-ligase"/>
</dbReference>
<dbReference type="SUPFAM" id="SSF52954">
    <property type="entry name" value="Class II aaRS ABD-related"/>
    <property type="match status" value="1"/>
</dbReference>
<comment type="catalytic activity">
    <reaction evidence="10 11">
        <text>tRNA(His) + L-histidine + ATP = L-histidyl-tRNA(His) + AMP + diphosphate + H(+)</text>
        <dbReference type="Rhea" id="RHEA:17313"/>
        <dbReference type="Rhea" id="RHEA-COMP:9665"/>
        <dbReference type="Rhea" id="RHEA-COMP:9689"/>
        <dbReference type="ChEBI" id="CHEBI:15378"/>
        <dbReference type="ChEBI" id="CHEBI:30616"/>
        <dbReference type="ChEBI" id="CHEBI:33019"/>
        <dbReference type="ChEBI" id="CHEBI:57595"/>
        <dbReference type="ChEBI" id="CHEBI:78442"/>
        <dbReference type="ChEBI" id="CHEBI:78527"/>
        <dbReference type="ChEBI" id="CHEBI:456215"/>
        <dbReference type="EC" id="6.1.1.21"/>
    </reaction>
</comment>
<dbReference type="PIRSF" id="PIRSF001549">
    <property type="entry name" value="His-tRNA_synth"/>
    <property type="match status" value="1"/>
</dbReference>
<evidence type="ECO:0000313" key="15">
    <source>
        <dbReference type="Proteomes" id="UP000011704"/>
    </source>
</evidence>
<keyword evidence="7 11" id="KW-0067">ATP-binding</keyword>
<keyword evidence="5 11" id="KW-0436">Ligase</keyword>
<dbReference type="EMBL" id="CAQJ01000082">
    <property type="protein sequence ID" value="CCQ91640.1"/>
    <property type="molecule type" value="Genomic_DNA"/>
</dbReference>
<feature type="binding site" evidence="12">
    <location>
        <position position="112"/>
    </location>
    <ligand>
        <name>L-histidine</name>
        <dbReference type="ChEBI" id="CHEBI:57595"/>
    </ligand>
</feature>
<gene>
    <name evidence="11 14" type="primary">hisS</name>
    <name evidence="14" type="ORF">NITGR_740032</name>
</gene>
<dbReference type="Gene3D" id="3.40.50.800">
    <property type="entry name" value="Anticodon-binding domain"/>
    <property type="match status" value="1"/>
</dbReference>
<dbReference type="CDD" id="cd00859">
    <property type="entry name" value="HisRS_anticodon"/>
    <property type="match status" value="1"/>
</dbReference>
<evidence type="ECO:0000256" key="3">
    <source>
        <dbReference type="ARBA" id="ARBA00011738"/>
    </source>
</evidence>